<dbReference type="GO" id="GO:0030170">
    <property type="term" value="F:pyridoxal phosphate binding"/>
    <property type="evidence" value="ECO:0007669"/>
    <property type="project" value="InterPro"/>
</dbReference>
<protein>
    <submittedName>
        <fullName evidence="6">Glycosyltransferase family 1 protein</fullName>
    </submittedName>
</protein>
<feature type="domain" description="DUF3417" evidence="5">
    <location>
        <begin position="16"/>
        <end position="126"/>
    </location>
</feature>
<dbReference type="SUPFAM" id="SSF53756">
    <property type="entry name" value="UDP-Glycosyltransferase/glycogen phosphorylase"/>
    <property type="match status" value="1"/>
</dbReference>
<keyword evidence="4" id="KW-0663">Pyridoxal phosphate</keyword>
<dbReference type="PANTHER" id="PTHR42655">
    <property type="entry name" value="GLYCOGEN PHOSPHORYLASE"/>
    <property type="match status" value="1"/>
</dbReference>
<dbReference type="InterPro" id="IPR052182">
    <property type="entry name" value="Glycogen/Maltodextrin_Phosph"/>
</dbReference>
<comment type="catalytic activity">
    <reaction evidence="1">
        <text>[(1-&gt;4)-alpha-D-glucosyl](n) + phosphate = [(1-&gt;4)-alpha-D-glucosyl](n-1) + alpha-D-glucose 1-phosphate</text>
        <dbReference type="Rhea" id="RHEA:41732"/>
        <dbReference type="Rhea" id="RHEA-COMP:9584"/>
        <dbReference type="Rhea" id="RHEA-COMP:9586"/>
        <dbReference type="ChEBI" id="CHEBI:15444"/>
        <dbReference type="ChEBI" id="CHEBI:43474"/>
        <dbReference type="ChEBI" id="CHEBI:58601"/>
        <dbReference type="EC" id="2.4.1.1"/>
    </reaction>
</comment>
<dbReference type="InterPro" id="IPR011834">
    <property type="entry name" value="Agluc_phsphrylas"/>
</dbReference>
<proteinExistence type="inferred from homology"/>
<feature type="modified residue" description="N6-(pyridoxal phosphate)lysine" evidence="4">
    <location>
        <position position="610"/>
    </location>
</feature>
<dbReference type="NCBIfam" id="TIGR02094">
    <property type="entry name" value="more_P_ylases"/>
    <property type="match status" value="1"/>
</dbReference>
<dbReference type="Gene3D" id="3.40.50.2000">
    <property type="entry name" value="Glycogen Phosphorylase B"/>
    <property type="match status" value="3"/>
</dbReference>
<dbReference type="OrthoDB" id="9760804at2"/>
<name>A0A9X5E1J2_9CYAN</name>
<comment type="caution">
    <text evidence="6">The sequence shown here is derived from an EMBL/GenBank/DDBJ whole genome shotgun (WGS) entry which is preliminary data.</text>
</comment>
<dbReference type="Pfam" id="PF00343">
    <property type="entry name" value="Phosphorylase"/>
    <property type="match status" value="1"/>
</dbReference>
<reference evidence="6 7" key="1">
    <citation type="journal article" date="2015" name="Genome Announc.">
        <title>Draft Genome Sequence of the Terrestrial Cyanobacterium Scytonema millei VB511283, Isolated from Eastern India.</title>
        <authorList>
            <person name="Sen D."/>
            <person name="Chandrababunaidu M.M."/>
            <person name="Singh D."/>
            <person name="Sanghi N."/>
            <person name="Ghorai A."/>
            <person name="Mishra G.P."/>
            <person name="Madduluri M."/>
            <person name="Adhikary S.P."/>
            <person name="Tripathy S."/>
        </authorList>
    </citation>
    <scope>NUCLEOTIDE SEQUENCE [LARGE SCALE GENOMIC DNA]</scope>
    <source>
        <strain evidence="6 7">VB511283</strain>
    </source>
</reference>
<dbReference type="EMBL" id="JTJC03000001">
    <property type="protein sequence ID" value="NHC33686.1"/>
    <property type="molecule type" value="Genomic_DNA"/>
</dbReference>
<dbReference type="GO" id="GO:0008184">
    <property type="term" value="F:glycogen phosphorylase activity"/>
    <property type="evidence" value="ECO:0007669"/>
    <property type="project" value="InterPro"/>
</dbReference>
<evidence type="ECO:0000259" key="5">
    <source>
        <dbReference type="Pfam" id="PF11897"/>
    </source>
</evidence>
<dbReference type="Pfam" id="PF11897">
    <property type="entry name" value="DUF3417"/>
    <property type="match status" value="1"/>
</dbReference>
<gene>
    <name evidence="6" type="ORF">QH73_0003245</name>
</gene>
<dbReference type="GO" id="GO:0005975">
    <property type="term" value="P:carbohydrate metabolic process"/>
    <property type="evidence" value="ECO:0007669"/>
    <property type="project" value="InterPro"/>
</dbReference>
<dbReference type="PIRSF" id="PIRSF000460">
    <property type="entry name" value="Pprylas_GlgP"/>
    <property type="match status" value="1"/>
</dbReference>
<dbReference type="AlphaFoldDB" id="A0A9X5E1J2"/>
<dbReference type="InterPro" id="IPR000811">
    <property type="entry name" value="Glyco_trans_35"/>
</dbReference>
<evidence type="ECO:0000256" key="3">
    <source>
        <dbReference type="ARBA" id="ARBA00022533"/>
    </source>
</evidence>
<organism evidence="6 7">
    <name type="scientific">Scytonema millei VB511283</name>
    <dbReference type="NCBI Taxonomy" id="1245923"/>
    <lineage>
        <taxon>Bacteria</taxon>
        <taxon>Bacillati</taxon>
        <taxon>Cyanobacteriota</taxon>
        <taxon>Cyanophyceae</taxon>
        <taxon>Nostocales</taxon>
        <taxon>Scytonemataceae</taxon>
        <taxon>Scytonema</taxon>
    </lineage>
</organism>
<comment type="similarity">
    <text evidence="2">Belongs to the glycogen phosphorylase family.</text>
</comment>
<evidence type="ECO:0000313" key="7">
    <source>
        <dbReference type="Proteomes" id="UP000031532"/>
    </source>
</evidence>
<keyword evidence="3" id="KW-0021">Allosteric enzyme</keyword>
<evidence type="ECO:0000256" key="2">
    <source>
        <dbReference type="ARBA" id="ARBA00006047"/>
    </source>
</evidence>
<evidence type="ECO:0000313" key="6">
    <source>
        <dbReference type="EMBL" id="NHC33686.1"/>
    </source>
</evidence>
<dbReference type="Proteomes" id="UP000031532">
    <property type="component" value="Unassembled WGS sequence"/>
</dbReference>
<dbReference type="RefSeq" id="WP_039715209.1">
    <property type="nucleotide sequence ID" value="NZ_JTJC03000001.1"/>
</dbReference>
<sequence length="727" mass="82622">MVELLQSLASRLTTKLPSNLDSLGQLALNFWWSWTPEGVAIFRDIDVSAWEQCQHNPIQFLSMSEEKLAQLATQPAYLERLRSVAAKFDSYMQSSHSTWAKQTAPEITPQQPVAYFSVEFGLHQTLHIYAGGLGILAGDHLKSASDLGLPMVGVGLLYRQGYFQQQLDASGWQQETYPEQDLETLPLELVRDSSGEPLKIKVTMCDRSVTVQAWRVRVGRVNLYLLDTGLEDNQKRDRQITNRLYQANDNVRIAQEMVLGIGGVRLLQHLGLDPKIYHLNESNAAFTLLEVARQLVHRGEPFERVKTVVQQRCVFTTHTPVLAGHQTFSIDLMTEYFANYWQQLGLTKDQFLALGASEQQDTEEKFSMTALALRLSKAANGVSQLNGGVNRQMWSPLYPQEIEPAPIGAITNGVHAGTWTAPSISELYAQYLDKDWTKRMSDRHLWENVNNIPDAEIWQRHQQLKEDLIAHVRTWVKQTRQRRGEDPQAIEECDRLFDPNVLTIGLARRFSSYKRGDLIFREPQRALQILSNSAQPVQIIFAGKAHPADDKSKQIIQNLIEWTRRPELHQRIIFLEDYDILIAKKLVQGVDLWLNTPLRPQEASGTSGQKVCFNGGINCSILDGWWREAYQQGADSKGVNGWAIGEDCSLDDSEAQAQKDAESLYDLLTREIVPLFYDRTSPELPDRWIAMMKASIKTAIPRFNTDRMVMEYVHQMYLSTANNAAPI</sequence>
<evidence type="ECO:0000256" key="4">
    <source>
        <dbReference type="PIRSR" id="PIRSR000460-1"/>
    </source>
</evidence>
<dbReference type="InterPro" id="IPR024517">
    <property type="entry name" value="Glycogen_phosphorylase_DUF3417"/>
</dbReference>
<dbReference type="PANTHER" id="PTHR42655:SF1">
    <property type="entry name" value="GLYCOGEN PHOSPHORYLASE"/>
    <property type="match status" value="1"/>
</dbReference>
<evidence type="ECO:0000256" key="1">
    <source>
        <dbReference type="ARBA" id="ARBA00001275"/>
    </source>
</evidence>
<keyword evidence="7" id="KW-1185">Reference proteome</keyword>
<accession>A0A9X5E1J2</accession>